<evidence type="ECO:0000256" key="1">
    <source>
        <dbReference type="SAM" id="Phobius"/>
    </source>
</evidence>
<dbReference type="HOGENOM" id="CLU_199759_0_0_5"/>
<feature type="transmembrane region" description="Helical" evidence="1">
    <location>
        <begin position="6"/>
        <end position="27"/>
    </location>
</feature>
<keyword evidence="3" id="KW-1185">Reference proteome</keyword>
<proteinExistence type="predicted"/>
<protein>
    <submittedName>
        <fullName evidence="2">Uncharacterized protein</fullName>
    </submittedName>
</protein>
<evidence type="ECO:0000313" key="3">
    <source>
        <dbReference type="Proteomes" id="UP000015347"/>
    </source>
</evidence>
<dbReference type="Proteomes" id="UP000015347">
    <property type="component" value="Unassembled WGS sequence"/>
</dbReference>
<evidence type="ECO:0000313" key="2">
    <source>
        <dbReference type="EMBL" id="EPX85629.1"/>
    </source>
</evidence>
<organism evidence="2 3">
    <name type="scientific">Salipiger mucosus DSM 16094</name>
    <dbReference type="NCBI Taxonomy" id="1123237"/>
    <lineage>
        <taxon>Bacteria</taxon>
        <taxon>Pseudomonadati</taxon>
        <taxon>Pseudomonadota</taxon>
        <taxon>Alphaproteobacteria</taxon>
        <taxon>Rhodobacterales</taxon>
        <taxon>Roseobacteraceae</taxon>
        <taxon>Salipiger</taxon>
    </lineage>
</organism>
<keyword evidence="1" id="KW-1133">Transmembrane helix</keyword>
<dbReference type="RefSeq" id="WP_020039558.1">
    <property type="nucleotide sequence ID" value="NZ_KE557273.1"/>
</dbReference>
<name>S9SH85_9RHOB</name>
<keyword evidence="1" id="KW-0812">Transmembrane</keyword>
<comment type="caution">
    <text evidence="2">The sequence shown here is derived from an EMBL/GenBank/DDBJ whole genome shotgun (WGS) entry which is preliminary data.</text>
</comment>
<keyword evidence="1" id="KW-0472">Membrane</keyword>
<feature type="transmembrane region" description="Helical" evidence="1">
    <location>
        <begin position="48"/>
        <end position="70"/>
    </location>
</feature>
<dbReference type="OrthoDB" id="7875737at2"/>
<dbReference type="eggNOG" id="ENOG503315B">
    <property type="taxonomic scope" value="Bacteria"/>
</dbReference>
<dbReference type="STRING" id="1123237.Salmuc_04900"/>
<accession>S9SH85</accession>
<reference evidence="3" key="1">
    <citation type="journal article" date="2014" name="Stand. Genomic Sci.">
        <title>Genome sequence of the exopolysaccharide-producing Salipiger mucosus type strain (DSM 16094(T)), a moderately halophilic member of the Roseobacter clade.</title>
        <authorList>
            <person name="Riedel T."/>
            <person name="Spring S."/>
            <person name="Fiebig A."/>
            <person name="Petersen J."/>
            <person name="Kyrpides N.C."/>
            <person name="Goker M."/>
            <person name="Klenk H.P."/>
        </authorList>
    </citation>
    <scope>NUCLEOTIDE SEQUENCE [LARGE SCALE GENOMIC DNA]</scope>
    <source>
        <strain evidence="3">DSM 16094</strain>
    </source>
</reference>
<dbReference type="AlphaFoldDB" id="S9SH85"/>
<dbReference type="EMBL" id="APVH01000008">
    <property type="protein sequence ID" value="EPX85629.1"/>
    <property type="molecule type" value="Genomic_DNA"/>
</dbReference>
<gene>
    <name evidence="2" type="ORF">Salmuc_04900</name>
</gene>
<sequence length="71" mass="7801">MEWLIWLGAAISVAGLAGLVWCIARVWRARRSGLEDEALRAVVQRVMPVNMAALMFSVIGLMMVILGIFLG</sequence>